<reference evidence="2 3" key="1">
    <citation type="journal article" date="2020" name="Mol. Biol. Evol.">
        <title>Distinct Expression and Methylation Patterns for Genes with Different Fates following a Single Whole-Genome Duplication in Flowering Plants.</title>
        <authorList>
            <person name="Shi T."/>
            <person name="Rahmani R.S."/>
            <person name="Gugger P.F."/>
            <person name="Wang M."/>
            <person name="Li H."/>
            <person name="Zhang Y."/>
            <person name="Li Z."/>
            <person name="Wang Q."/>
            <person name="Van de Peer Y."/>
            <person name="Marchal K."/>
            <person name="Chen J."/>
        </authorList>
    </citation>
    <scope>NUCLEOTIDE SEQUENCE [LARGE SCALE GENOMIC DNA]</scope>
    <source>
        <tissue evidence="2">Leaf</tissue>
    </source>
</reference>
<evidence type="ECO:0000313" key="2">
    <source>
        <dbReference type="EMBL" id="DAD33010.1"/>
    </source>
</evidence>
<proteinExistence type="predicted"/>
<sequence>MVESINNIFNQECVNRCICVWQKQKEITNGGSIDALQEWYISYQLYVFCYEIFWIFKVFISKHTKMISLG</sequence>
<keyword evidence="3" id="KW-1185">Reference proteome</keyword>
<feature type="transmembrane region" description="Helical" evidence="1">
    <location>
        <begin position="40"/>
        <end position="60"/>
    </location>
</feature>
<organism evidence="2 3">
    <name type="scientific">Nelumbo nucifera</name>
    <name type="common">Sacred lotus</name>
    <dbReference type="NCBI Taxonomy" id="4432"/>
    <lineage>
        <taxon>Eukaryota</taxon>
        <taxon>Viridiplantae</taxon>
        <taxon>Streptophyta</taxon>
        <taxon>Embryophyta</taxon>
        <taxon>Tracheophyta</taxon>
        <taxon>Spermatophyta</taxon>
        <taxon>Magnoliopsida</taxon>
        <taxon>Proteales</taxon>
        <taxon>Nelumbonaceae</taxon>
        <taxon>Nelumbo</taxon>
    </lineage>
</organism>
<protein>
    <submittedName>
        <fullName evidence="2">Uncharacterized protein</fullName>
    </submittedName>
</protein>
<keyword evidence="1" id="KW-0812">Transmembrane</keyword>
<comment type="caution">
    <text evidence="2">The sequence shown here is derived from an EMBL/GenBank/DDBJ whole genome shotgun (WGS) entry which is preliminary data.</text>
</comment>
<keyword evidence="1" id="KW-1133">Transmembrane helix</keyword>
<dbReference type="Proteomes" id="UP000607653">
    <property type="component" value="Unassembled WGS sequence"/>
</dbReference>
<evidence type="ECO:0000313" key="3">
    <source>
        <dbReference type="Proteomes" id="UP000607653"/>
    </source>
</evidence>
<accession>A0A822YK86</accession>
<gene>
    <name evidence="2" type="ORF">HUJ06_011861</name>
</gene>
<dbReference type="AlphaFoldDB" id="A0A822YK86"/>
<name>A0A822YK86_NELNU</name>
<dbReference type="EMBL" id="DUZY01000003">
    <property type="protein sequence ID" value="DAD33010.1"/>
    <property type="molecule type" value="Genomic_DNA"/>
</dbReference>
<keyword evidence="1" id="KW-0472">Membrane</keyword>
<evidence type="ECO:0000256" key="1">
    <source>
        <dbReference type="SAM" id="Phobius"/>
    </source>
</evidence>